<reference evidence="2 3" key="1">
    <citation type="submission" date="2020-02" db="EMBL/GenBank/DDBJ databases">
        <title>Characterization of phylogenetic diversity of novel bifidobacterial species isolated in Czech ZOOs.</title>
        <authorList>
            <person name="Lugli G.A."/>
            <person name="Vera N.B."/>
            <person name="Ventura M."/>
        </authorList>
    </citation>
    <scope>NUCLEOTIDE SEQUENCE [LARGE SCALE GENOMIC DNA]</scope>
    <source>
        <strain evidence="2 3">DSM 109960</strain>
    </source>
</reference>
<dbReference type="Gene3D" id="3.40.50.300">
    <property type="entry name" value="P-loop containing nucleotide triphosphate hydrolases"/>
    <property type="match status" value="1"/>
</dbReference>
<keyword evidence="3" id="KW-1185">Reference proteome</keyword>
<protein>
    <submittedName>
        <fullName evidence="2">CobQ/CobB/MinD/ParA nucleotide binding domain-containing protein</fullName>
    </submittedName>
</protein>
<dbReference type="Proteomes" id="UP000529710">
    <property type="component" value="Unassembled WGS sequence"/>
</dbReference>
<gene>
    <name evidence="2" type="ORF">G1C98_1519</name>
</gene>
<feature type="compositionally biased region" description="Polar residues" evidence="1">
    <location>
        <begin position="1"/>
        <end position="12"/>
    </location>
</feature>
<sequence>MTITSLSTTPYGQATPAEFRSGRAATAGTRPSRSPVMPSVHRAGTFIANGCPNLVSFTSPSGGIGLSTITALVALTLSMQNVGCALLDADLPHGGLGILLGIEHEPGLSLQDIDAPLGTIDGKALDLELPHWEDIGVLACASWRGPMPEWWQMQAAMHALCEANQVVLADVGDGTVWEYVPELLLAQHVIAVELSVLGLARAKEHLARLQRLQREFQEDSDEHATPILVLTEPRGAPKRSTSSAIATSEAIAYLGGDALGPIQHVPRLCGDILDGLGIGAVPRCNRLAVQALADRILEPLDARR</sequence>
<name>A0A7Y0HVM7_9BIFI</name>
<accession>A0A7Y0HVM7</accession>
<dbReference type="EMBL" id="JAAIIF010000014">
    <property type="protein sequence ID" value="NMM96783.1"/>
    <property type="molecule type" value="Genomic_DNA"/>
</dbReference>
<dbReference type="AlphaFoldDB" id="A0A7Y0HVM7"/>
<evidence type="ECO:0000313" key="2">
    <source>
        <dbReference type="EMBL" id="NMM96783.1"/>
    </source>
</evidence>
<comment type="caution">
    <text evidence="2">The sequence shown here is derived from an EMBL/GenBank/DDBJ whole genome shotgun (WGS) entry which is preliminary data.</text>
</comment>
<evidence type="ECO:0000313" key="3">
    <source>
        <dbReference type="Proteomes" id="UP000529710"/>
    </source>
</evidence>
<dbReference type="InterPro" id="IPR027417">
    <property type="entry name" value="P-loop_NTPase"/>
</dbReference>
<organism evidence="2 3">
    <name type="scientific">Bifidobacterium erythrocebi</name>
    <dbReference type="NCBI Taxonomy" id="2675325"/>
    <lineage>
        <taxon>Bacteria</taxon>
        <taxon>Bacillati</taxon>
        <taxon>Actinomycetota</taxon>
        <taxon>Actinomycetes</taxon>
        <taxon>Bifidobacteriales</taxon>
        <taxon>Bifidobacteriaceae</taxon>
        <taxon>Bifidobacterium</taxon>
    </lineage>
</organism>
<dbReference type="SUPFAM" id="SSF52540">
    <property type="entry name" value="P-loop containing nucleoside triphosphate hydrolases"/>
    <property type="match status" value="1"/>
</dbReference>
<proteinExistence type="predicted"/>
<evidence type="ECO:0000256" key="1">
    <source>
        <dbReference type="SAM" id="MobiDB-lite"/>
    </source>
</evidence>
<feature type="region of interest" description="Disordered" evidence="1">
    <location>
        <begin position="1"/>
        <end position="36"/>
    </location>
</feature>